<dbReference type="InterPro" id="IPR048020">
    <property type="entry name" value="Transpos_IS3"/>
</dbReference>
<organism evidence="2 3">
    <name type="scientific">Marinobacter salexigens</name>
    <dbReference type="NCBI Taxonomy" id="1925763"/>
    <lineage>
        <taxon>Bacteria</taxon>
        <taxon>Pseudomonadati</taxon>
        <taxon>Pseudomonadota</taxon>
        <taxon>Gammaproteobacteria</taxon>
        <taxon>Pseudomonadales</taxon>
        <taxon>Marinobacteraceae</taxon>
        <taxon>Marinobacter</taxon>
    </lineage>
</organism>
<comment type="caution">
    <text evidence="2">The sequence shown here is derived from an EMBL/GenBank/DDBJ whole genome shotgun (WGS) entry which is preliminary data.</text>
</comment>
<sequence length="285" mass="33474">MKYALMDQFRQWYTVRLMCRVMQVSASGYYRWKQRPTSLKDQRRAEMESAIMKTYASFKARYGAPRIARELTETGVPCSVNYVAGIMREKSIRARNGKAFKYSRTSEAMNNVADNLLWRQFAAERPNQKWTTDITYIWVNDRWLYLATVMDLFSRQIVGWSLDTSMTEQLITDALSMAYGRREVVPGLIVHSDRGVQYRSTGYQDYLRSRNCVPSMSRKGNCWDNAPMESFFSRLKVELIYAECFDSIRAAKSAIFEYIEVFYNRKRRHSALGYISPVEFERRCA</sequence>
<dbReference type="NCBIfam" id="NF033516">
    <property type="entry name" value="transpos_IS3"/>
    <property type="match status" value="1"/>
</dbReference>
<dbReference type="Pfam" id="PF13276">
    <property type="entry name" value="HTH_21"/>
    <property type="match status" value="1"/>
</dbReference>
<gene>
    <name evidence="2" type="ORF">KO508_13630</name>
</gene>
<evidence type="ECO:0000313" key="2">
    <source>
        <dbReference type="EMBL" id="MBU2875044.1"/>
    </source>
</evidence>
<evidence type="ECO:0000259" key="1">
    <source>
        <dbReference type="PROSITE" id="PS50994"/>
    </source>
</evidence>
<protein>
    <submittedName>
        <fullName evidence="2">IS3 family transposase</fullName>
    </submittedName>
</protein>
<feature type="domain" description="Integrase catalytic" evidence="1">
    <location>
        <begin position="122"/>
        <end position="285"/>
    </location>
</feature>
<keyword evidence="3" id="KW-1185">Reference proteome</keyword>
<dbReference type="InterPro" id="IPR025948">
    <property type="entry name" value="HTH-like_dom"/>
</dbReference>
<dbReference type="PANTHER" id="PTHR46889">
    <property type="entry name" value="TRANSPOSASE INSF FOR INSERTION SEQUENCE IS3B-RELATED"/>
    <property type="match status" value="1"/>
</dbReference>
<name>A0ABS6ADU0_9GAMM</name>
<dbReference type="InterPro" id="IPR001584">
    <property type="entry name" value="Integrase_cat-core"/>
</dbReference>
<dbReference type="InterPro" id="IPR050900">
    <property type="entry name" value="Transposase_IS3/IS150/IS904"/>
</dbReference>
<dbReference type="Proteomes" id="UP000753376">
    <property type="component" value="Unassembled WGS sequence"/>
</dbReference>
<dbReference type="PROSITE" id="PS50994">
    <property type="entry name" value="INTEGRASE"/>
    <property type="match status" value="1"/>
</dbReference>
<dbReference type="Pfam" id="PF13333">
    <property type="entry name" value="rve_2"/>
    <property type="match status" value="1"/>
</dbReference>
<dbReference type="EMBL" id="JAHKPV010000019">
    <property type="protein sequence ID" value="MBU2875044.1"/>
    <property type="molecule type" value="Genomic_DNA"/>
</dbReference>
<proteinExistence type="predicted"/>
<evidence type="ECO:0000313" key="3">
    <source>
        <dbReference type="Proteomes" id="UP000753376"/>
    </source>
</evidence>
<accession>A0ABS6ADU0</accession>
<dbReference type="Pfam" id="PF00665">
    <property type="entry name" value="rve"/>
    <property type="match status" value="1"/>
</dbReference>
<dbReference type="PANTHER" id="PTHR46889:SF4">
    <property type="entry name" value="TRANSPOSASE INSO FOR INSERTION SEQUENCE ELEMENT IS911B-RELATED"/>
    <property type="match status" value="1"/>
</dbReference>
<reference evidence="2 3" key="1">
    <citation type="submission" date="2021-05" db="EMBL/GenBank/DDBJ databases">
        <title>Draft genomes of bacteria isolated from model marine particles.</title>
        <authorList>
            <person name="Datta M.S."/>
            <person name="Schwartzman J.A."/>
            <person name="Enke T.N."/>
            <person name="Saavedra J."/>
            <person name="Cermak N."/>
            <person name="Cordero O.X."/>
        </authorList>
    </citation>
    <scope>NUCLEOTIDE SEQUENCE [LARGE SCALE GENOMIC DNA]</scope>
    <source>
        <strain evidence="2 3">D2M19</strain>
    </source>
</reference>